<dbReference type="Proteomes" id="UP000185502">
    <property type="component" value="Chromosome"/>
</dbReference>
<dbReference type="InterPro" id="IPR015943">
    <property type="entry name" value="WD40/YVTN_repeat-like_dom_sf"/>
</dbReference>
<protein>
    <recommendedName>
        <fullName evidence="3">Lipoprotein</fullName>
    </recommendedName>
</protein>
<evidence type="ECO:0008006" key="3">
    <source>
        <dbReference type="Google" id="ProtNLM"/>
    </source>
</evidence>
<dbReference type="InterPro" id="IPR011047">
    <property type="entry name" value="Quinoprotein_ADH-like_sf"/>
</dbReference>
<dbReference type="Gene3D" id="2.130.10.10">
    <property type="entry name" value="YVTN repeat-like/Quinoprotein amine dehydrogenase"/>
    <property type="match status" value="2"/>
</dbReference>
<name>A0ABM6FV73_BORAN</name>
<proteinExistence type="predicted"/>
<accession>A0ABM6FV73</accession>
<evidence type="ECO:0000313" key="1">
    <source>
        <dbReference type="EMBL" id="APR65224.1"/>
    </source>
</evidence>
<evidence type="ECO:0000313" key="2">
    <source>
        <dbReference type="Proteomes" id="UP000185502"/>
    </source>
</evidence>
<reference evidence="1" key="1">
    <citation type="submission" date="2015-12" db="EMBL/GenBank/DDBJ databases">
        <title>Chromosome of the avian spirochetosis agent Borrelia anserina Es.</title>
        <authorList>
            <person name="Elbir H."/>
            <person name="Sitlani P."/>
            <person name="Bergstroem S."/>
            <person name="Barbour A.G."/>
        </authorList>
    </citation>
    <scope>NUCLEOTIDE SEQUENCE [LARGE SCALE GENOMIC DNA]</scope>
    <source>
        <strain evidence="1">Es</strain>
    </source>
</reference>
<dbReference type="RefSeq" id="WP_025419955.1">
    <property type="nucleotide sequence ID" value="NZ_CP013704.1"/>
</dbReference>
<dbReference type="EMBL" id="CP013704">
    <property type="protein sequence ID" value="APR65224.1"/>
    <property type="molecule type" value="Genomic_DNA"/>
</dbReference>
<dbReference type="SUPFAM" id="SSF50998">
    <property type="entry name" value="Quinoprotein alcohol dehydrogenase-like"/>
    <property type="match status" value="1"/>
</dbReference>
<organism evidence="1 2">
    <name type="scientific">Borrelia anserina Es</name>
    <dbReference type="NCBI Taxonomy" id="1365188"/>
    <lineage>
        <taxon>Bacteria</taxon>
        <taxon>Pseudomonadati</taxon>
        <taxon>Spirochaetota</taxon>
        <taxon>Spirochaetia</taxon>
        <taxon>Spirochaetales</taxon>
        <taxon>Borreliaceae</taxon>
        <taxon>Borrelia</taxon>
    </lineage>
</organism>
<dbReference type="PROSITE" id="PS51257">
    <property type="entry name" value="PROKAR_LIPOPROTEIN"/>
    <property type="match status" value="1"/>
</dbReference>
<gene>
    <name evidence="1" type="ORF">N187_04020</name>
</gene>
<sequence length="503" mass="57511">MKFVDHINIIFKNKLIFVSLFLFFSCLTSRDSDLSLDFVDGIQESNVDELDTDGLNIDKRTYLLGLDDDESFFLSDAFLKEDNPYFKSAKESYAQKNFGMTNYYLSKIVADEKSYCKELVAKTNLFFGYVNYSIGAYDLAEYNFDNFLKNYKYSHASLRVAELKYFVKDRIGAISALKEVNQASLKSDYDLGIYNFLNNKFGINYLNLEALGFLDNSVFDMFILGSNIFVSNIFGGLLRYDVTNNEYKIYVKDKKSIVLNGFRGFAECKGIVYIGGNNALYYIDDLEGPIKQVRIPAKVNLGSLQVLLGVEDGVFVGTLNSGLWFYSDMDKWTYIELGSNKISSLYLDEQKNLLFVGTMDKAIYSVDLTDFSNVRHLNFFSKTENEKNINFVKKQDGDYYVGTYGGGLFRLNLDNYTYVKYGVENDLSIGYFLDMEIRNDKLLFATFEHGLLIYDTVNDNWDYLGPEDGLISLNLVKVLSFDDYVVLGTLNNGLVFIDEGIKK</sequence>
<keyword evidence="2" id="KW-1185">Reference proteome</keyword>